<keyword evidence="3" id="KW-1185">Reference proteome</keyword>
<evidence type="ECO:0000313" key="2">
    <source>
        <dbReference type="EMBL" id="MBB3928918.1"/>
    </source>
</evidence>
<feature type="transmembrane region" description="Helical" evidence="1">
    <location>
        <begin position="21"/>
        <end position="46"/>
    </location>
</feature>
<accession>A0A7W6FSD1</accession>
<protein>
    <submittedName>
        <fullName evidence="2">Uncharacterized protein</fullName>
    </submittedName>
</protein>
<keyword evidence="1" id="KW-0472">Membrane</keyword>
<reference evidence="2 3" key="1">
    <citation type="submission" date="2020-08" db="EMBL/GenBank/DDBJ databases">
        <title>Genomic Encyclopedia of Type Strains, Phase IV (KMG-IV): sequencing the most valuable type-strain genomes for metagenomic binning, comparative biology and taxonomic classification.</title>
        <authorList>
            <person name="Goeker M."/>
        </authorList>
    </citation>
    <scope>NUCLEOTIDE SEQUENCE [LARGE SCALE GENOMIC DNA]</scope>
    <source>
        <strain evidence="2 3">DSM 26189</strain>
    </source>
</reference>
<sequence>MASWFRLMFNRPIYRRPDFALTLGQALAAVASAPIFMGFIALFLALGEG</sequence>
<evidence type="ECO:0000313" key="3">
    <source>
        <dbReference type="Proteomes" id="UP000571950"/>
    </source>
</evidence>
<evidence type="ECO:0000256" key="1">
    <source>
        <dbReference type="SAM" id="Phobius"/>
    </source>
</evidence>
<proteinExistence type="predicted"/>
<gene>
    <name evidence="2" type="ORF">GGR43_004663</name>
</gene>
<name>A0A7W6FSD1_9SPHN</name>
<dbReference type="AlphaFoldDB" id="A0A7W6FSD1"/>
<organism evidence="2 3">
    <name type="scientific">Sphingobium jiangsuense</name>
    <dbReference type="NCBI Taxonomy" id="870476"/>
    <lineage>
        <taxon>Bacteria</taxon>
        <taxon>Pseudomonadati</taxon>
        <taxon>Pseudomonadota</taxon>
        <taxon>Alphaproteobacteria</taxon>
        <taxon>Sphingomonadales</taxon>
        <taxon>Sphingomonadaceae</taxon>
        <taxon>Sphingobium</taxon>
    </lineage>
</organism>
<dbReference type="Proteomes" id="UP000571950">
    <property type="component" value="Unassembled WGS sequence"/>
</dbReference>
<dbReference type="EMBL" id="JACIDT010000045">
    <property type="protein sequence ID" value="MBB3928918.1"/>
    <property type="molecule type" value="Genomic_DNA"/>
</dbReference>
<comment type="caution">
    <text evidence="2">The sequence shown here is derived from an EMBL/GenBank/DDBJ whole genome shotgun (WGS) entry which is preliminary data.</text>
</comment>
<keyword evidence="1" id="KW-0812">Transmembrane</keyword>
<keyword evidence="1" id="KW-1133">Transmembrane helix</keyword>